<dbReference type="SUPFAM" id="SSF49265">
    <property type="entry name" value="Fibronectin type III"/>
    <property type="match status" value="1"/>
</dbReference>
<proteinExistence type="predicted"/>
<comment type="caution">
    <text evidence="6">The sequence shown here is derived from an EMBL/GenBank/DDBJ whole genome shotgun (WGS) entry which is preliminary data.</text>
</comment>
<dbReference type="GO" id="GO:0008046">
    <property type="term" value="F:axon guidance receptor activity"/>
    <property type="evidence" value="ECO:0007669"/>
    <property type="project" value="TreeGrafter"/>
</dbReference>
<dbReference type="InterPro" id="IPR013783">
    <property type="entry name" value="Ig-like_fold"/>
</dbReference>
<gene>
    <name evidence="6" type="ORF">DGAL_LOCUS1628</name>
</gene>
<dbReference type="PROSITE" id="PS50835">
    <property type="entry name" value="IG_LIKE"/>
    <property type="match status" value="3"/>
</dbReference>
<dbReference type="OrthoDB" id="9355041at2759"/>
<evidence type="ECO:0000256" key="1">
    <source>
        <dbReference type="ARBA" id="ARBA00022737"/>
    </source>
</evidence>
<dbReference type="SMART" id="SM00408">
    <property type="entry name" value="IGc2"/>
    <property type="match status" value="3"/>
</dbReference>
<dbReference type="SUPFAM" id="SSF48726">
    <property type="entry name" value="Immunoglobulin"/>
    <property type="match status" value="3"/>
</dbReference>
<dbReference type="SMART" id="SM00060">
    <property type="entry name" value="FN3"/>
    <property type="match status" value="1"/>
</dbReference>
<dbReference type="PROSITE" id="PS50853">
    <property type="entry name" value="FN3"/>
    <property type="match status" value="1"/>
</dbReference>
<dbReference type="InterPro" id="IPR050958">
    <property type="entry name" value="Cell_Adh-Cytoskel_Orgn"/>
</dbReference>
<keyword evidence="2" id="KW-0393">Immunoglobulin domain</keyword>
<evidence type="ECO:0000313" key="6">
    <source>
        <dbReference type="EMBL" id="CAH0099489.1"/>
    </source>
</evidence>
<feature type="domain" description="Ig-like" evidence="4">
    <location>
        <begin position="37"/>
        <end position="119"/>
    </location>
</feature>
<dbReference type="GO" id="GO:0005886">
    <property type="term" value="C:plasma membrane"/>
    <property type="evidence" value="ECO:0007669"/>
    <property type="project" value="TreeGrafter"/>
</dbReference>
<dbReference type="AlphaFoldDB" id="A0A8J2REU1"/>
<dbReference type="Pfam" id="PF00041">
    <property type="entry name" value="fn3"/>
    <property type="match status" value="1"/>
</dbReference>
<dbReference type="PANTHER" id="PTHR45080:SF27">
    <property type="entry name" value="NEURAL CELL ADHESION MOLECULE 1-LIKE"/>
    <property type="match status" value="1"/>
</dbReference>
<keyword evidence="1" id="KW-0677">Repeat</keyword>
<dbReference type="InterPro" id="IPR007110">
    <property type="entry name" value="Ig-like_dom"/>
</dbReference>
<dbReference type="GO" id="GO:0043025">
    <property type="term" value="C:neuronal cell body"/>
    <property type="evidence" value="ECO:0007669"/>
    <property type="project" value="TreeGrafter"/>
</dbReference>
<dbReference type="PANTHER" id="PTHR45080">
    <property type="entry name" value="CONTACTIN 5"/>
    <property type="match status" value="1"/>
</dbReference>
<dbReference type="InterPro" id="IPR003598">
    <property type="entry name" value="Ig_sub2"/>
</dbReference>
<evidence type="ECO:0000256" key="3">
    <source>
        <dbReference type="SAM" id="SignalP"/>
    </source>
</evidence>
<evidence type="ECO:0000259" key="5">
    <source>
        <dbReference type="PROSITE" id="PS50853"/>
    </source>
</evidence>
<protein>
    <submittedName>
        <fullName evidence="6">Uncharacterized protein</fullName>
    </submittedName>
</protein>
<dbReference type="GO" id="GO:0030424">
    <property type="term" value="C:axon"/>
    <property type="evidence" value="ECO:0007669"/>
    <property type="project" value="TreeGrafter"/>
</dbReference>
<dbReference type="GO" id="GO:0050808">
    <property type="term" value="P:synapse organization"/>
    <property type="evidence" value="ECO:0007669"/>
    <property type="project" value="TreeGrafter"/>
</dbReference>
<dbReference type="CDD" id="cd00063">
    <property type="entry name" value="FN3"/>
    <property type="match status" value="1"/>
</dbReference>
<dbReference type="InterPro" id="IPR036116">
    <property type="entry name" value="FN3_sf"/>
</dbReference>
<evidence type="ECO:0000259" key="4">
    <source>
        <dbReference type="PROSITE" id="PS50835"/>
    </source>
</evidence>
<dbReference type="CDD" id="cd00096">
    <property type="entry name" value="Ig"/>
    <property type="match status" value="1"/>
</dbReference>
<accession>A0A8J2REU1</accession>
<organism evidence="6 7">
    <name type="scientific">Daphnia galeata</name>
    <dbReference type="NCBI Taxonomy" id="27404"/>
    <lineage>
        <taxon>Eukaryota</taxon>
        <taxon>Metazoa</taxon>
        <taxon>Ecdysozoa</taxon>
        <taxon>Arthropoda</taxon>
        <taxon>Crustacea</taxon>
        <taxon>Branchiopoda</taxon>
        <taxon>Diplostraca</taxon>
        <taxon>Cladocera</taxon>
        <taxon>Anomopoda</taxon>
        <taxon>Daphniidae</taxon>
        <taxon>Daphnia</taxon>
    </lineage>
</organism>
<dbReference type="SMART" id="SM00409">
    <property type="entry name" value="IG"/>
    <property type="match status" value="3"/>
</dbReference>
<dbReference type="InterPro" id="IPR003961">
    <property type="entry name" value="FN3_dom"/>
</dbReference>
<keyword evidence="7" id="KW-1185">Reference proteome</keyword>
<evidence type="ECO:0000313" key="7">
    <source>
        <dbReference type="Proteomes" id="UP000789390"/>
    </source>
</evidence>
<keyword evidence="3" id="KW-0732">Signal</keyword>
<dbReference type="InterPro" id="IPR013098">
    <property type="entry name" value="Ig_I-set"/>
</dbReference>
<feature type="domain" description="Ig-like" evidence="4">
    <location>
        <begin position="125"/>
        <end position="211"/>
    </location>
</feature>
<feature type="signal peptide" evidence="3">
    <location>
        <begin position="1"/>
        <end position="17"/>
    </location>
</feature>
<reference evidence="6" key="1">
    <citation type="submission" date="2021-11" db="EMBL/GenBank/DDBJ databases">
        <authorList>
            <person name="Schell T."/>
        </authorList>
    </citation>
    <scope>NUCLEOTIDE SEQUENCE</scope>
    <source>
        <strain evidence="6">M5</strain>
    </source>
</reference>
<dbReference type="EMBL" id="CAKKLH010000019">
    <property type="protein sequence ID" value="CAH0099489.1"/>
    <property type="molecule type" value="Genomic_DNA"/>
</dbReference>
<dbReference type="Gene3D" id="2.60.40.10">
    <property type="entry name" value="Immunoglobulins"/>
    <property type="match status" value="4"/>
</dbReference>
<dbReference type="InterPro" id="IPR036179">
    <property type="entry name" value="Ig-like_dom_sf"/>
</dbReference>
<dbReference type="Proteomes" id="UP000789390">
    <property type="component" value="Unassembled WGS sequence"/>
</dbReference>
<feature type="domain" description="Fibronectin type-III" evidence="5">
    <location>
        <begin position="313"/>
        <end position="421"/>
    </location>
</feature>
<sequence>MFPIGCTLSWILLAGLGVTLNGEQTGQGGAVSIWLAPSNPTVAVFANQSYFVSCKAPGAEKIVWTKVGEGDITPTSGKIHVEEKEDGTDLVFETIRKKNQGDYSCKATVRGQEVEKKFTLSVFKPLSFGETASVQYATEGMDFIIRCDVGGDPVVTTTWKVRGRSLKPSAPRHKVIDNNLNIKEVTLDDGGLYVCRATQSNPMIADFREMNITLKIQHEPRWFKDHTKEAYGFIGGTVNMTCSAVAEPGADFIWIKDNKTIHPSEDVQIFNSDHHSSLQLYIYDDSVFGDYECRATNMLGTMARVIVLEQAIKPAAPTFKIKVTHADSFVLEIEDSDVVSDRGQDASARNPMDVTGYVVQFKQASQEWSRVQEKEFERTPSQPYKVTGMHQDTAYEVRVAARTAAGTGDYTDVQVEKTKKLVSTAVPVLNSAQQLPPAALCHSLLILLIAALASANIYI</sequence>
<dbReference type="GO" id="GO:0007156">
    <property type="term" value="P:homophilic cell adhesion via plasma membrane adhesion molecules"/>
    <property type="evidence" value="ECO:0007669"/>
    <property type="project" value="TreeGrafter"/>
</dbReference>
<feature type="chain" id="PRO_5035202839" evidence="3">
    <location>
        <begin position="18"/>
        <end position="459"/>
    </location>
</feature>
<evidence type="ECO:0000256" key="2">
    <source>
        <dbReference type="ARBA" id="ARBA00023319"/>
    </source>
</evidence>
<name>A0A8J2REU1_9CRUS</name>
<dbReference type="InterPro" id="IPR003599">
    <property type="entry name" value="Ig_sub"/>
</dbReference>
<feature type="domain" description="Ig-like" evidence="4">
    <location>
        <begin position="220"/>
        <end position="309"/>
    </location>
</feature>
<dbReference type="Pfam" id="PF07679">
    <property type="entry name" value="I-set"/>
    <property type="match status" value="2"/>
</dbReference>
<dbReference type="Pfam" id="PF13927">
    <property type="entry name" value="Ig_3"/>
    <property type="match status" value="1"/>
</dbReference>